<sequence length="87" mass="9900">MKSICKQCVYFIGVKSNFNQDSNRLRQFFDNLPCATGSAVNLRRSRVRSGRGNLRIYIISEFSLVSYHPTVKDVPLSCSGAMSRRNH</sequence>
<accession>S4PXQ7</accession>
<name>S4PXQ7_9NEOP</name>
<evidence type="ECO:0000313" key="1">
    <source>
        <dbReference type="EMBL" id="JAA87942.1"/>
    </source>
</evidence>
<reference evidence="1" key="1">
    <citation type="journal article" date="2013" name="BMC Genomics">
        <title>Unscrambling butterfly oogenesis.</title>
        <authorList>
            <person name="Carter J.M."/>
            <person name="Baker S.C."/>
            <person name="Pink R."/>
            <person name="Carter D.R."/>
            <person name="Collins A."/>
            <person name="Tomlin J."/>
            <person name="Gibbs M."/>
            <person name="Breuker C.J."/>
        </authorList>
    </citation>
    <scope>NUCLEOTIDE SEQUENCE</scope>
    <source>
        <tissue evidence="1">Ovary</tissue>
    </source>
</reference>
<organism evidence="1">
    <name type="scientific">Pararge aegeria</name>
    <name type="common">speckled wood butterfly</name>
    <dbReference type="NCBI Taxonomy" id="116150"/>
    <lineage>
        <taxon>Eukaryota</taxon>
        <taxon>Metazoa</taxon>
        <taxon>Ecdysozoa</taxon>
        <taxon>Arthropoda</taxon>
        <taxon>Hexapoda</taxon>
        <taxon>Insecta</taxon>
        <taxon>Pterygota</taxon>
        <taxon>Neoptera</taxon>
        <taxon>Endopterygota</taxon>
        <taxon>Lepidoptera</taxon>
        <taxon>Glossata</taxon>
        <taxon>Ditrysia</taxon>
        <taxon>Papilionoidea</taxon>
        <taxon>Nymphalidae</taxon>
        <taxon>Satyrinae</taxon>
        <taxon>Satyrini</taxon>
        <taxon>Parargina</taxon>
        <taxon>Pararge</taxon>
    </lineage>
</organism>
<dbReference type="EMBL" id="GAIX01004618">
    <property type="protein sequence ID" value="JAA87942.1"/>
    <property type="molecule type" value="Transcribed_RNA"/>
</dbReference>
<proteinExistence type="predicted"/>
<protein>
    <submittedName>
        <fullName evidence="1">Uncharacterized protein</fullName>
    </submittedName>
</protein>
<dbReference type="AlphaFoldDB" id="S4PXQ7"/>
<reference evidence="1" key="2">
    <citation type="submission" date="2013-05" db="EMBL/GenBank/DDBJ databases">
        <authorList>
            <person name="Carter J.-M."/>
            <person name="Baker S.C."/>
            <person name="Pink R."/>
            <person name="Carter D.R.F."/>
            <person name="Collins A."/>
            <person name="Tomlin J."/>
            <person name="Gibbs M."/>
            <person name="Breuker C.J."/>
        </authorList>
    </citation>
    <scope>NUCLEOTIDE SEQUENCE</scope>
    <source>
        <tissue evidence="1">Ovary</tissue>
    </source>
</reference>